<evidence type="ECO:0000313" key="1">
    <source>
        <dbReference type="Proteomes" id="UP000887574"/>
    </source>
</evidence>
<protein>
    <submittedName>
        <fullName evidence="2">Uncharacterized protein</fullName>
    </submittedName>
</protein>
<organism evidence="1 2">
    <name type="scientific">Ditylenchus dipsaci</name>
    <dbReference type="NCBI Taxonomy" id="166011"/>
    <lineage>
        <taxon>Eukaryota</taxon>
        <taxon>Metazoa</taxon>
        <taxon>Ecdysozoa</taxon>
        <taxon>Nematoda</taxon>
        <taxon>Chromadorea</taxon>
        <taxon>Rhabditida</taxon>
        <taxon>Tylenchina</taxon>
        <taxon>Tylenchomorpha</taxon>
        <taxon>Sphaerularioidea</taxon>
        <taxon>Anguinidae</taxon>
        <taxon>Anguininae</taxon>
        <taxon>Ditylenchus</taxon>
    </lineage>
</organism>
<reference evidence="2" key="1">
    <citation type="submission" date="2022-11" db="UniProtKB">
        <authorList>
            <consortium name="WormBaseParasite"/>
        </authorList>
    </citation>
    <scope>IDENTIFICATION</scope>
</reference>
<accession>A0A915DBP2</accession>
<evidence type="ECO:0000313" key="2">
    <source>
        <dbReference type="WBParaSite" id="jg18213"/>
    </source>
</evidence>
<dbReference type="AlphaFoldDB" id="A0A915DBP2"/>
<dbReference type="PANTHER" id="PTHR37962:SF2">
    <property type="entry name" value="MALE STERILE (3) 76CA"/>
    <property type="match status" value="1"/>
</dbReference>
<dbReference type="PANTHER" id="PTHR37962">
    <property type="entry name" value="MALE STERILE (3) 76CA"/>
    <property type="match status" value="1"/>
</dbReference>
<proteinExistence type="predicted"/>
<dbReference type="WBParaSite" id="jg18213">
    <property type="protein sequence ID" value="jg18213"/>
    <property type="gene ID" value="jg18213"/>
</dbReference>
<name>A0A915DBP2_9BILA</name>
<dbReference type="Proteomes" id="UP000887574">
    <property type="component" value="Unplaced"/>
</dbReference>
<sequence>MEEPYHHSYGRIQVPNSYFTPIVFGSLENRKILVWRLPRNIAQSRLAGRKKSSNACTLICLKLAEQIYRNGIIGLGRWRKKSKKHTCSEILVNCMANAILEGNEVHESVLNEQAWRRQNFTIPEAIMATGHLFCELDYCSVRGSIKADLPRYLLGGIQSERLHSLSQLFFY</sequence>
<keyword evidence="1" id="KW-1185">Reference proteome</keyword>